<dbReference type="AlphaFoldDB" id="A0A1L7X215"/>
<dbReference type="Proteomes" id="UP000184330">
    <property type="component" value="Unassembled WGS sequence"/>
</dbReference>
<accession>A0A1L7X215</accession>
<reference evidence="2 3" key="1">
    <citation type="submission" date="2016-03" db="EMBL/GenBank/DDBJ databases">
        <authorList>
            <person name="Ploux O."/>
        </authorList>
    </citation>
    <scope>NUCLEOTIDE SEQUENCE [LARGE SCALE GENOMIC DNA]</scope>
    <source>
        <strain evidence="2 3">UAMH 11012</strain>
    </source>
</reference>
<feature type="region of interest" description="Disordered" evidence="1">
    <location>
        <begin position="291"/>
        <end position="320"/>
    </location>
</feature>
<evidence type="ECO:0000313" key="2">
    <source>
        <dbReference type="EMBL" id="CZR59060.1"/>
    </source>
</evidence>
<sequence>MKPGHWKGTFALHVSAELGLGSRRQPPEFAHLSRYNGIATGTFPEIGKFRDTSIRELVDVSGPLRVLKIAVSEKGNAGAPLQKLSRVDLNGYAEDYCYLSIKEFLPFLKLDFITTASAHRLKDERDDMDGDYLGTEEFGPIIGQGLLSSIHCLKELVLSDSSDVTRWDGLDGHSDWKAVGPLTSLKKLRSHRSGCYVSRGLYEDMGEYNDDGSIPKSLVQLVITECSPAIFDCMTELLFGNTPPQLKTAELMFKDGSPMSPHHKYASYWENQAKEKGILLTDDDYRIGKSRARGGASKSGPEFYQPKSSGVQGSDDAAGSCPTGYFQDHDRALSRRPSIQCTLTGASTNKLGDSALDPLRLSFYSDGDSWTKAFSIRSLSPHSTSIYSIAVIWPIPNSFPRMVWGEVARILGRVGDWAGGFDGRSWYE</sequence>
<proteinExistence type="predicted"/>
<dbReference type="EMBL" id="FJOG01000013">
    <property type="protein sequence ID" value="CZR59060.1"/>
    <property type="molecule type" value="Genomic_DNA"/>
</dbReference>
<evidence type="ECO:0000313" key="3">
    <source>
        <dbReference type="Proteomes" id="UP000184330"/>
    </source>
</evidence>
<evidence type="ECO:0000256" key="1">
    <source>
        <dbReference type="SAM" id="MobiDB-lite"/>
    </source>
</evidence>
<dbReference type="OrthoDB" id="10672635at2759"/>
<organism evidence="2 3">
    <name type="scientific">Phialocephala subalpina</name>
    <dbReference type="NCBI Taxonomy" id="576137"/>
    <lineage>
        <taxon>Eukaryota</taxon>
        <taxon>Fungi</taxon>
        <taxon>Dikarya</taxon>
        <taxon>Ascomycota</taxon>
        <taxon>Pezizomycotina</taxon>
        <taxon>Leotiomycetes</taxon>
        <taxon>Helotiales</taxon>
        <taxon>Mollisiaceae</taxon>
        <taxon>Phialocephala</taxon>
        <taxon>Phialocephala fortinii species complex</taxon>
    </lineage>
</organism>
<name>A0A1L7X215_9HELO</name>
<protein>
    <submittedName>
        <fullName evidence="2">Uncharacterized protein</fullName>
    </submittedName>
</protein>
<keyword evidence="3" id="KW-1185">Reference proteome</keyword>
<gene>
    <name evidence="2" type="ORF">PAC_08952</name>
</gene>